<feature type="domain" description="OB-fold nucleic acid binding" evidence="7">
    <location>
        <begin position="8"/>
        <end position="115"/>
    </location>
</feature>
<comment type="caution">
    <text evidence="8">The sequence shown here is derived from an EMBL/GenBank/DDBJ whole genome shotgun (WGS) entry which is preliminary data.</text>
</comment>
<dbReference type="GO" id="GO:0008855">
    <property type="term" value="F:exodeoxyribonuclease VII activity"/>
    <property type="evidence" value="ECO:0007669"/>
    <property type="project" value="UniProtKB-UniRule"/>
</dbReference>
<dbReference type="InterPro" id="IPR003753">
    <property type="entry name" value="Exonuc_VII_L"/>
</dbReference>
<comment type="catalytic activity">
    <reaction evidence="5">
        <text>Exonucleolytic cleavage in either 5'- to 3'- or 3'- to 5'-direction to yield nucleoside 5'-phosphates.</text>
        <dbReference type="EC" id="3.1.11.6"/>
    </reaction>
</comment>
<comment type="similarity">
    <text evidence="5">Belongs to the XseA family.</text>
</comment>
<dbReference type="GO" id="GO:0009318">
    <property type="term" value="C:exodeoxyribonuclease VII complex"/>
    <property type="evidence" value="ECO:0007669"/>
    <property type="project" value="UniProtKB-UniRule"/>
</dbReference>
<evidence type="ECO:0000256" key="4">
    <source>
        <dbReference type="ARBA" id="ARBA00022839"/>
    </source>
</evidence>
<keyword evidence="9" id="KW-1185">Reference proteome</keyword>
<evidence type="ECO:0000313" key="9">
    <source>
        <dbReference type="Proteomes" id="UP000468388"/>
    </source>
</evidence>
<evidence type="ECO:0000256" key="3">
    <source>
        <dbReference type="ARBA" id="ARBA00022801"/>
    </source>
</evidence>
<accession>A0A6N8J2T8</accession>
<keyword evidence="4 5" id="KW-0269">Exonuclease</keyword>
<dbReference type="EC" id="3.1.11.6" evidence="5"/>
<evidence type="ECO:0000256" key="1">
    <source>
        <dbReference type="ARBA" id="ARBA00022490"/>
    </source>
</evidence>
<dbReference type="Pfam" id="PF13742">
    <property type="entry name" value="tRNA_anti_2"/>
    <property type="match status" value="1"/>
</dbReference>
<protein>
    <recommendedName>
        <fullName evidence="5">Exodeoxyribonuclease 7 large subunit</fullName>
        <ecNumber evidence="5">3.1.11.6</ecNumber>
    </recommendedName>
</protein>
<dbReference type="InterPro" id="IPR025824">
    <property type="entry name" value="OB-fold_nuc-bd_dom"/>
</dbReference>
<dbReference type="NCBIfam" id="TIGR00237">
    <property type="entry name" value="xseA"/>
    <property type="match status" value="1"/>
</dbReference>
<comment type="subcellular location">
    <subcellularLocation>
        <location evidence="5">Cytoplasm</location>
    </subcellularLocation>
</comment>
<name>A0A6N8J2T8_9BACT</name>
<dbReference type="GO" id="GO:0005737">
    <property type="term" value="C:cytoplasm"/>
    <property type="evidence" value="ECO:0007669"/>
    <property type="project" value="UniProtKB-SubCell"/>
</dbReference>
<organism evidence="8 9">
    <name type="scientific">Chitinophaga oryziterrae</name>
    <dbReference type="NCBI Taxonomy" id="1031224"/>
    <lineage>
        <taxon>Bacteria</taxon>
        <taxon>Pseudomonadati</taxon>
        <taxon>Bacteroidota</taxon>
        <taxon>Chitinophagia</taxon>
        <taxon>Chitinophagales</taxon>
        <taxon>Chitinophagaceae</taxon>
        <taxon>Chitinophaga</taxon>
    </lineage>
</organism>
<evidence type="ECO:0000256" key="5">
    <source>
        <dbReference type="RuleBase" id="RU004355"/>
    </source>
</evidence>
<keyword evidence="2 5" id="KW-0540">Nuclease</keyword>
<gene>
    <name evidence="8" type="primary">xseA</name>
    <name evidence="8" type="ORF">GO495_00305</name>
</gene>
<dbReference type="PANTHER" id="PTHR30008:SF0">
    <property type="entry name" value="EXODEOXYRIBONUCLEASE 7 LARGE SUBUNIT"/>
    <property type="match status" value="1"/>
</dbReference>
<feature type="domain" description="Exonuclease VII large subunit C-terminal" evidence="6">
    <location>
        <begin position="153"/>
        <end position="464"/>
    </location>
</feature>
<dbReference type="EMBL" id="WRXO01000001">
    <property type="protein sequence ID" value="MVT39008.1"/>
    <property type="molecule type" value="Genomic_DNA"/>
</dbReference>
<proteinExistence type="inferred from homology"/>
<evidence type="ECO:0000259" key="7">
    <source>
        <dbReference type="Pfam" id="PF13742"/>
    </source>
</evidence>
<reference evidence="8 9" key="1">
    <citation type="submission" date="2019-12" db="EMBL/GenBank/DDBJ databases">
        <title>The draft genomic sequence of strain Chitinophaga oryziterrae JCM 16595.</title>
        <authorList>
            <person name="Zhang X."/>
        </authorList>
    </citation>
    <scope>NUCLEOTIDE SEQUENCE [LARGE SCALE GENOMIC DNA]</scope>
    <source>
        <strain evidence="8 9">JCM 16595</strain>
    </source>
</reference>
<evidence type="ECO:0000313" key="8">
    <source>
        <dbReference type="EMBL" id="MVT39008.1"/>
    </source>
</evidence>
<dbReference type="GO" id="GO:0006308">
    <property type="term" value="P:DNA catabolic process"/>
    <property type="evidence" value="ECO:0007669"/>
    <property type="project" value="UniProtKB-UniRule"/>
</dbReference>
<dbReference type="GO" id="GO:0003676">
    <property type="term" value="F:nucleic acid binding"/>
    <property type="evidence" value="ECO:0007669"/>
    <property type="project" value="InterPro"/>
</dbReference>
<dbReference type="Pfam" id="PF02601">
    <property type="entry name" value="Exonuc_VII_L"/>
    <property type="match status" value="1"/>
</dbReference>
<evidence type="ECO:0000256" key="2">
    <source>
        <dbReference type="ARBA" id="ARBA00022722"/>
    </source>
</evidence>
<keyword evidence="3 5" id="KW-0378">Hydrolase</keyword>
<evidence type="ECO:0000259" key="6">
    <source>
        <dbReference type="Pfam" id="PF02601"/>
    </source>
</evidence>
<dbReference type="AlphaFoldDB" id="A0A6N8J2T8"/>
<keyword evidence="1" id="KW-0963">Cytoplasm</keyword>
<sequence length="479" mass="52904">MNTNPYITLSQLTAAIQGTIRNAFSGKSFWVVADITGHSYYPAKGFHFFDLVEKDPQTHQLTAKVQANAWSQGTLRIKEFERATGQRFGNDLHVLIKVAVEYHPLYGLKLSLQDIDTSFTKGQLEQQKQATLLRLVTECGDIVRKTADGYHTRNKSLQLQSVIQRIAVITSSSAAGFGDFKKSLKDNIHGYTFYMDNYFTTVQGEANVAQVCAQLDAIKASGKIYDTVVIIRGGGAQTDLLLFEKFEIGKAVAGFPIPIIAGIGHEINETITDLMAHTSVKTPTMAAEMIITHNRSFEDALLKEQRNIIIRMQQTVSGRQQQLTSLHAHIVNRSRDLLSGYKEGLSQCRQTIPQSARHLLLKQRSGMAQLSGQLLAKPGQVTASRLQELIHIRQNIQSFARKLLQQQQQELQHHATVIRILSPAALLKKGFAMVYHNGKVVTGASSLSTGDTITVQLADAAVHATITSKTIIDGNESDI</sequence>
<dbReference type="InterPro" id="IPR020579">
    <property type="entry name" value="Exonuc_VII_lsu_C"/>
</dbReference>
<dbReference type="PANTHER" id="PTHR30008">
    <property type="entry name" value="EXODEOXYRIBONUCLEASE 7 LARGE SUBUNIT"/>
    <property type="match status" value="1"/>
</dbReference>
<dbReference type="RefSeq" id="WP_338075335.1">
    <property type="nucleotide sequence ID" value="NZ_BAAAZB010000005.1"/>
</dbReference>
<dbReference type="Proteomes" id="UP000468388">
    <property type="component" value="Unassembled WGS sequence"/>
</dbReference>